<feature type="transmembrane region" description="Helical" evidence="6">
    <location>
        <begin position="305"/>
        <end position="327"/>
    </location>
</feature>
<evidence type="ECO:0000256" key="1">
    <source>
        <dbReference type="ARBA" id="ARBA00004651"/>
    </source>
</evidence>
<feature type="transmembrane region" description="Helical" evidence="6">
    <location>
        <begin position="252"/>
        <end position="268"/>
    </location>
</feature>
<feature type="transmembrane region" description="Helical" evidence="6">
    <location>
        <begin position="161"/>
        <end position="178"/>
    </location>
</feature>
<keyword evidence="2 6" id="KW-0812">Transmembrane</keyword>
<feature type="transmembrane region" description="Helical" evidence="6">
    <location>
        <begin position="223"/>
        <end position="246"/>
    </location>
</feature>
<protein>
    <recommendedName>
        <fullName evidence="7">Major facilitator superfamily (MFS) profile domain-containing protein</fullName>
    </recommendedName>
</protein>
<dbReference type="SUPFAM" id="SSF103473">
    <property type="entry name" value="MFS general substrate transporter"/>
    <property type="match status" value="1"/>
</dbReference>
<evidence type="ECO:0000256" key="2">
    <source>
        <dbReference type="ARBA" id="ARBA00022692"/>
    </source>
</evidence>
<feature type="transmembrane region" description="Helical" evidence="6">
    <location>
        <begin position="45"/>
        <end position="67"/>
    </location>
</feature>
<dbReference type="Gene3D" id="1.20.1250.20">
    <property type="entry name" value="MFS general substrate transporter like domains"/>
    <property type="match status" value="2"/>
</dbReference>
<dbReference type="PANTHER" id="PTHR23528">
    <property type="match status" value="1"/>
</dbReference>
<evidence type="ECO:0000256" key="3">
    <source>
        <dbReference type="ARBA" id="ARBA00022989"/>
    </source>
</evidence>
<dbReference type="AlphaFoldDB" id="A0A1Y5P8E6"/>
<feature type="region of interest" description="Disordered" evidence="5">
    <location>
        <begin position="1"/>
        <end position="25"/>
    </location>
</feature>
<feature type="transmembrane region" description="Helical" evidence="6">
    <location>
        <begin position="128"/>
        <end position="149"/>
    </location>
</feature>
<gene>
    <name evidence="8" type="ORF">MIPYR_20465</name>
</gene>
<dbReference type="GO" id="GO:0005886">
    <property type="term" value="C:plasma membrane"/>
    <property type="evidence" value="ECO:0007669"/>
    <property type="project" value="UniProtKB-SubCell"/>
</dbReference>
<dbReference type="PROSITE" id="PS50850">
    <property type="entry name" value="MFS"/>
    <property type="match status" value="1"/>
</dbReference>
<accession>A0A1Y5P8E6</accession>
<dbReference type="InterPro" id="IPR020846">
    <property type="entry name" value="MFS_dom"/>
</dbReference>
<comment type="subcellular location">
    <subcellularLocation>
        <location evidence="1">Cell membrane</location>
        <topology evidence="1">Multi-pass membrane protein</topology>
    </subcellularLocation>
</comment>
<feature type="transmembrane region" description="Helical" evidence="6">
    <location>
        <begin position="398"/>
        <end position="415"/>
    </location>
</feature>
<keyword evidence="4 6" id="KW-0472">Membrane</keyword>
<feature type="transmembrane region" description="Helical" evidence="6">
    <location>
        <begin position="339"/>
        <end position="362"/>
    </location>
</feature>
<organism evidence="8">
    <name type="scientific">uncultured Microbacterium sp</name>
    <dbReference type="NCBI Taxonomy" id="191216"/>
    <lineage>
        <taxon>Bacteria</taxon>
        <taxon>Bacillati</taxon>
        <taxon>Actinomycetota</taxon>
        <taxon>Actinomycetes</taxon>
        <taxon>Micrococcales</taxon>
        <taxon>Microbacteriaceae</taxon>
        <taxon>Microbacterium</taxon>
        <taxon>environmental samples</taxon>
    </lineage>
</organism>
<feature type="transmembrane region" description="Helical" evidence="6">
    <location>
        <begin position="436"/>
        <end position="457"/>
    </location>
</feature>
<evidence type="ECO:0000313" key="8">
    <source>
        <dbReference type="EMBL" id="SBS72188.1"/>
    </source>
</evidence>
<dbReference type="GO" id="GO:0022857">
    <property type="term" value="F:transmembrane transporter activity"/>
    <property type="evidence" value="ECO:0007669"/>
    <property type="project" value="InterPro"/>
</dbReference>
<reference evidence="8" key="1">
    <citation type="submission" date="2016-03" db="EMBL/GenBank/DDBJ databases">
        <authorList>
            <person name="Ploux O."/>
        </authorList>
    </citation>
    <scope>NUCLEOTIDE SEQUENCE</scope>
    <source>
        <strain evidence="8">UC1</strain>
    </source>
</reference>
<sequence length="486" mass="50620">MMTSANDPGTPEDDLAPVSVAGVRDPITPGSSPTYVRGRALRRYALWYALAAAAFAAIWGGVGSLLLPNQVQILEFANFFSGGDAGVDLQALTSLRDAVAAGTTTATAEQSRLLAILASFDASRAQSLAMVASIGLAATMIVQPLIGVFSDRTRSRLGRRAPWMLVGALVGAAFLVGVRFAPTVAILVVLWTIASVALNAALSPMTATLADRIPERRLGTISGIGGFGSFFGGVLGSVGAGAALSLIGLDTYFVFAGAVVVFVMLFVARVRDRSSREMVVAPFAWKTFLLGFTYALRSRDYRWVWIARVLLTFGYGVSGALGFFMLQSYVRPALSQAEAAATVPLLAVAGLPSTVVAIVLAGFLSDRFRRRKSFVFAASVLMASAMLIPLVSPTVTSLFLQAVIAGFAFGIYIPVDQALMVDVLPDQTAAGRDLGVAAVATNFGQALGPALAGGVVAASGGYALVWVSAFVLVAAAALAILPVRRR</sequence>
<feature type="domain" description="Major facilitator superfamily (MFS) profile" evidence="7">
    <location>
        <begin position="70"/>
        <end position="486"/>
    </location>
</feature>
<feature type="transmembrane region" description="Helical" evidence="6">
    <location>
        <begin position="184"/>
        <end position="202"/>
    </location>
</feature>
<dbReference type="InterPro" id="IPR036259">
    <property type="entry name" value="MFS_trans_sf"/>
</dbReference>
<evidence type="ECO:0000259" key="7">
    <source>
        <dbReference type="PROSITE" id="PS50850"/>
    </source>
</evidence>
<evidence type="ECO:0000256" key="4">
    <source>
        <dbReference type="ARBA" id="ARBA00023136"/>
    </source>
</evidence>
<dbReference type="EMBL" id="FLQR01000006">
    <property type="protein sequence ID" value="SBS72188.1"/>
    <property type="molecule type" value="Genomic_DNA"/>
</dbReference>
<evidence type="ECO:0000256" key="6">
    <source>
        <dbReference type="SAM" id="Phobius"/>
    </source>
</evidence>
<dbReference type="Pfam" id="PF13347">
    <property type="entry name" value="MFS_2"/>
    <property type="match status" value="1"/>
</dbReference>
<feature type="transmembrane region" description="Helical" evidence="6">
    <location>
        <begin position="374"/>
        <end position="392"/>
    </location>
</feature>
<dbReference type="PANTHER" id="PTHR23528:SF1">
    <property type="entry name" value="MAJOR FACILITATOR SUPERFAMILY (MFS) PROFILE DOMAIN-CONTAINING PROTEIN"/>
    <property type="match status" value="1"/>
</dbReference>
<name>A0A1Y5P8E6_9MICO</name>
<evidence type="ECO:0000256" key="5">
    <source>
        <dbReference type="SAM" id="MobiDB-lite"/>
    </source>
</evidence>
<proteinExistence type="predicted"/>
<feature type="transmembrane region" description="Helical" evidence="6">
    <location>
        <begin position="463"/>
        <end position="483"/>
    </location>
</feature>
<keyword evidence="3 6" id="KW-1133">Transmembrane helix</keyword>